<accession>A0A4D6MNR0</accession>
<sequence length="104" mass="10424">MSLRSSSLSSRPSYPTSSIATPLFAATPLLSCPSTSFLRESSCSTVHRRSSTNSSPPNRILLVSETRVAADGGGVVGVVRVGTGVDACGGGGVVVGGCVVRGNL</sequence>
<evidence type="ECO:0000313" key="2">
    <source>
        <dbReference type="Proteomes" id="UP000501690"/>
    </source>
</evidence>
<protein>
    <submittedName>
        <fullName evidence="1">Uncharacterized protein</fullName>
    </submittedName>
</protein>
<dbReference type="AlphaFoldDB" id="A0A4D6MNR0"/>
<proteinExistence type="predicted"/>
<dbReference type="EMBL" id="CP039352">
    <property type="protein sequence ID" value="QCE02394.1"/>
    <property type="molecule type" value="Genomic_DNA"/>
</dbReference>
<dbReference type="Proteomes" id="UP000501690">
    <property type="component" value="Linkage Group LG8"/>
</dbReference>
<keyword evidence="2" id="KW-1185">Reference proteome</keyword>
<evidence type="ECO:0000313" key="1">
    <source>
        <dbReference type="EMBL" id="QCE02394.1"/>
    </source>
</evidence>
<gene>
    <name evidence="1" type="ORF">DEO72_LG8g406</name>
</gene>
<organism evidence="1 2">
    <name type="scientific">Vigna unguiculata</name>
    <name type="common">Cowpea</name>
    <dbReference type="NCBI Taxonomy" id="3917"/>
    <lineage>
        <taxon>Eukaryota</taxon>
        <taxon>Viridiplantae</taxon>
        <taxon>Streptophyta</taxon>
        <taxon>Embryophyta</taxon>
        <taxon>Tracheophyta</taxon>
        <taxon>Spermatophyta</taxon>
        <taxon>Magnoliopsida</taxon>
        <taxon>eudicotyledons</taxon>
        <taxon>Gunneridae</taxon>
        <taxon>Pentapetalae</taxon>
        <taxon>rosids</taxon>
        <taxon>fabids</taxon>
        <taxon>Fabales</taxon>
        <taxon>Fabaceae</taxon>
        <taxon>Papilionoideae</taxon>
        <taxon>50 kb inversion clade</taxon>
        <taxon>NPAAA clade</taxon>
        <taxon>indigoferoid/millettioid clade</taxon>
        <taxon>Phaseoleae</taxon>
        <taxon>Vigna</taxon>
    </lineage>
</organism>
<reference evidence="1 2" key="1">
    <citation type="submission" date="2019-04" db="EMBL/GenBank/DDBJ databases">
        <title>An improved genome assembly and genetic linkage map for asparagus bean, Vigna unguiculata ssp. sesquipedialis.</title>
        <authorList>
            <person name="Xia Q."/>
            <person name="Zhang R."/>
            <person name="Dong Y."/>
        </authorList>
    </citation>
    <scope>NUCLEOTIDE SEQUENCE [LARGE SCALE GENOMIC DNA]</scope>
    <source>
        <tissue evidence="1">Leaf</tissue>
    </source>
</reference>
<name>A0A4D6MNR0_VIGUN</name>